<evidence type="ECO:0000256" key="5">
    <source>
        <dbReference type="HAMAP-Rule" id="MF_00235"/>
    </source>
</evidence>
<dbReference type="EC" id="2.7.4.3" evidence="5 7"/>
<name>L8JUJ0_9BACT</name>
<dbReference type="NCBIfam" id="NF011100">
    <property type="entry name" value="PRK14527.1"/>
    <property type="match status" value="1"/>
</dbReference>
<comment type="pathway">
    <text evidence="5">Purine metabolism; AMP biosynthesis via salvage pathway; AMP from ADP: step 1/1.</text>
</comment>
<evidence type="ECO:0000313" key="9">
    <source>
        <dbReference type="Proteomes" id="UP000011135"/>
    </source>
</evidence>
<keyword evidence="5" id="KW-0963">Cytoplasm</keyword>
<evidence type="ECO:0000256" key="3">
    <source>
        <dbReference type="ARBA" id="ARBA00022741"/>
    </source>
</evidence>
<feature type="binding site" evidence="5">
    <location>
        <position position="32"/>
    </location>
    <ligand>
        <name>AMP</name>
        <dbReference type="ChEBI" id="CHEBI:456215"/>
    </ligand>
</feature>
<dbReference type="NCBIfam" id="NF011104">
    <property type="entry name" value="PRK14531.1"/>
    <property type="match status" value="1"/>
</dbReference>
<reference evidence="8 9" key="1">
    <citation type="submission" date="2012-12" db="EMBL/GenBank/DDBJ databases">
        <title>Genome assembly of Fulvivirga imtechensis AK7.</title>
        <authorList>
            <person name="Nupur N."/>
            <person name="Khatri I."/>
            <person name="Kumar R."/>
            <person name="Subramanian S."/>
            <person name="Pinnaka A."/>
        </authorList>
    </citation>
    <scope>NUCLEOTIDE SEQUENCE [LARGE SCALE GENOMIC DNA]</scope>
    <source>
        <strain evidence="8 9">AK7</strain>
    </source>
</reference>
<dbReference type="GO" id="GO:0004017">
    <property type="term" value="F:AMP kinase activity"/>
    <property type="evidence" value="ECO:0007669"/>
    <property type="project" value="UniProtKB-UniRule"/>
</dbReference>
<dbReference type="InterPro" id="IPR033690">
    <property type="entry name" value="Adenylat_kinase_CS"/>
</dbReference>
<sequence>MLNIVLFGPPGAGKGTQSEKLIKKYNLKHISTGDLFRKHLSEGTELGKAAQKYMDEGNLVPDAVVIGMVDDTIKNNPDANGFIFDGFPRTINQAEALDTLMNGKGTPISGMISMEVPVEELKKRLLERGKSSGRVDDQNEDKINTRIAVYQNETLPVSQYYERQGKFNAIHGVGSIEDIFNNICSVIDSVKVEKN</sequence>
<evidence type="ECO:0000256" key="4">
    <source>
        <dbReference type="ARBA" id="ARBA00022777"/>
    </source>
</evidence>
<accession>L8JUJ0</accession>
<comment type="function">
    <text evidence="5">Catalyzes the reversible transfer of the terminal phosphate group between ATP and AMP. Plays an important role in cellular energy homeostasis and in adenine nucleotide metabolism.</text>
</comment>
<dbReference type="InterPro" id="IPR027417">
    <property type="entry name" value="P-loop_NTPase"/>
</dbReference>
<comment type="catalytic activity">
    <reaction evidence="5 7">
        <text>AMP + ATP = 2 ADP</text>
        <dbReference type="Rhea" id="RHEA:12973"/>
        <dbReference type="ChEBI" id="CHEBI:30616"/>
        <dbReference type="ChEBI" id="CHEBI:456215"/>
        <dbReference type="ChEBI" id="CHEBI:456216"/>
        <dbReference type="EC" id="2.7.4.3"/>
    </reaction>
</comment>
<keyword evidence="4 5" id="KW-0418">Kinase</keyword>
<dbReference type="GO" id="GO:0005524">
    <property type="term" value="F:ATP binding"/>
    <property type="evidence" value="ECO:0007669"/>
    <property type="project" value="UniProtKB-UniRule"/>
</dbReference>
<comment type="subcellular location">
    <subcellularLocation>
        <location evidence="5 7">Cytoplasm</location>
    </subcellularLocation>
</comment>
<evidence type="ECO:0000256" key="2">
    <source>
        <dbReference type="ARBA" id="ARBA00022727"/>
    </source>
</evidence>
<proteinExistence type="inferred from homology"/>
<dbReference type="NCBIfam" id="NF011105">
    <property type="entry name" value="PRK14532.1"/>
    <property type="match status" value="1"/>
</dbReference>
<dbReference type="SUPFAM" id="SSF52540">
    <property type="entry name" value="P-loop containing nucleoside triphosphate hydrolases"/>
    <property type="match status" value="1"/>
</dbReference>
<dbReference type="STRING" id="1237149.C900_03240"/>
<dbReference type="EMBL" id="AMZN01000047">
    <property type="protein sequence ID" value="ELR70957.1"/>
    <property type="molecule type" value="Genomic_DNA"/>
</dbReference>
<dbReference type="GO" id="GO:0044209">
    <property type="term" value="P:AMP salvage"/>
    <property type="evidence" value="ECO:0007669"/>
    <property type="project" value="UniProtKB-UniRule"/>
</dbReference>
<dbReference type="HAMAP" id="MF_00235">
    <property type="entry name" value="Adenylate_kinase_Adk"/>
    <property type="match status" value="1"/>
</dbReference>
<dbReference type="GO" id="GO:0005737">
    <property type="term" value="C:cytoplasm"/>
    <property type="evidence" value="ECO:0007669"/>
    <property type="project" value="UniProtKB-SubCell"/>
</dbReference>
<dbReference type="RefSeq" id="WP_009580600.1">
    <property type="nucleotide sequence ID" value="NZ_AMZN01000047.1"/>
</dbReference>
<dbReference type="InterPro" id="IPR000850">
    <property type="entry name" value="Adenylat/UMP-CMP_kin"/>
</dbReference>
<dbReference type="NCBIfam" id="NF001381">
    <property type="entry name" value="PRK00279.1-3"/>
    <property type="match status" value="1"/>
</dbReference>
<evidence type="ECO:0000256" key="1">
    <source>
        <dbReference type="ARBA" id="ARBA00022679"/>
    </source>
</evidence>
<dbReference type="Pfam" id="PF00406">
    <property type="entry name" value="ADK"/>
    <property type="match status" value="1"/>
</dbReference>
<dbReference type="CDD" id="cd01428">
    <property type="entry name" value="ADK"/>
    <property type="match status" value="1"/>
</dbReference>
<organism evidence="8 9">
    <name type="scientific">Fulvivirga imtechensis AK7</name>
    <dbReference type="NCBI Taxonomy" id="1237149"/>
    <lineage>
        <taxon>Bacteria</taxon>
        <taxon>Pseudomonadati</taxon>
        <taxon>Bacteroidota</taxon>
        <taxon>Cytophagia</taxon>
        <taxon>Cytophagales</taxon>
        <taxon>Fulvivirgaceae</taxon>
        <taxon>Fulvivirga</taxon>
    </lineage>
</organism>
<evidence type="ECO:0000256" key="7">
    <source>
        <dbReference type="RuleBase" id="RU003331"/>
    </source>
</evidence>
<protein>
    <recommendedName>
        <fullName evidence="5 7">Adenylate kinase</fullName>
        <shortName evidence="5">AK</shortName>
        <ecNumber evidence="5 7">2.7.4.3</ecNumber>
    </recommendedName>
    <alternativeName>
        <fullName evidence="5">ATP-AMP transphosphorylase</fullName>
    </alternativeName>
    <alternativeName>
        <fullName evidence="5">ATP:AMP phosphotransferase</fullName>
    </alternativeName>
    <alternativeName>
        <fullName evidence="5">Adenylate monophosphate kinase</fullName>
    </alternativeName>
</protein>
<dbReference type="PRINTS" id="PR00094">
    <property type="entry name" value="ADENYLTKNASE"/>
</dbReference>
<keyword evidence="1 5" id="KW-0808">Transferase</keyword>
<comment type="similarity">
    <text evidence="5 6">Belongs to the adenylate kinase family.</text>
</comment>
<dbReference type="PATRIC" id="fig|1237149.3.peg.3000"/>
<feature type="binding site" evidence="5">
    <location>
        <begin position="11"/>
        <end position="16"/>
    </location>
    <ligand>
        <name>ATP</name>
        <dbReference type="ChEBI" id="CHEBI:30616"/>
    </ligand>
</feature>
<comment type="domain">
    <text evidence="5">Consists of three domains, a large central CORE domain and two small peripheral domains, NMPbind and LID, which undergo movements during catalysis. The LID domain closes over the site of phosphoryl transfer upon ATP binding. Assembling and dissambling the active center during each catalytic cycle provides an effective means to prevent ATP hydrolysis.</text>
</comment>
<dbReference type="NCBIfam" id="NF011101">
    <property type="entry name" value="PRK14528.1"/>
    <property type="match status" value="1"/>
</dbReference>
<feature type="binding site" evidence="5">
    <location>
        <position position="93"/>
    </location>
    <ligand>
        <name>AMP</name>
        <dbReference type="ChEBI" id="CHEBI:456215"/>
    </ligand>
</feature>
<evidence type="ECO:0000256" key="6">
    <source>
        <dbReference type="RuleBase" id="RU003330"/>
    </source>
</evidence>
<feature type="binding site" evidence="5">
    <location>
        <position position="146"/>
    </location>
    <ligand>
        <name>AMP</name>
        <dbReference type="ChEBI" id="CHEBI:456215"/>
    </ligand>
</feature>
<dbReference type="Proteomes" id="UP000011135">
    <property type="component" value="Unassembled WGS sequence"/>
</dbReference>
<dbReference type="eggNOG" id="COG0563">
    <property type="taxonomic scope" value="Bacteria"/>
</dbReference>
<keyword evidence="2 5" id="KW-0545">Nucleotide biosynthesis</keyword>
<dbReference type="PANTHER" id="PTHR23359">
    <property type="entry name" value="NUCLEOTIDE KINASE"/>
    <property type="match status" value="1"/>
</dbReference>
<dbReference type="UniPathway" id="UPA00588">
    <property type="reaction ID" value="UER00649"/>
</dbReference>
<dbReference type="OrthoDB" id="9805030at2"/>
<gene>
    <name evidence="5" type="primary">adk</name>
    <name evidence="8" type="ORF">C900_03240</name>
</gene>
<feature type="binding site" evidence="5">
    <location>
        <begin position="58"/>
        <end position="60"/>
    </location>
    <ligand>
        <name>AMP</name>
        <dbReference type="ChEBI" id="CHEBI:456215"/>
    </ligand>
</feature>
<keyword evidence="9" id="KW-1185">Reference proteome</keyword>
<dbReference type="AlphaFoldDB" id="L8JUJ0"/>
<evidence type="ECO:0000313" key="8">
    <source>
        <dbReference type="EMBL" id="ELR70957.1"/>
    </source>
</evidence>
<feature type="binding site" evidence="5">
    <location>
        <position position="174"/>
    </location>
    <ligand>
        <name>ATP</name>
        <dbReference type="ChEBI" id="CHEBI:30616"/>
    </ligand>
</feature>
<dbReference type="PROSITE" id="PS00113">
    <property type="entry name" value="ADENYLATE_KINASE"/>
    <property type="match status" value="1"/>
</dbReference>
<feature type="binding site" evidence="5">
    <location>
        <position position="128"/>
    </location>
    <ligand>
        <name>ATP</name>
        <dbReference type="ChEBI" id="CHEBI:30616"/>
    </ligand>
</feature>
<keyword evidence="5 7" id="KW-0067">ATP-binding</keyword>
<comment type="caution">
    <text evidence="8">The sequence shown here is derived from an EMBL/GenBank/DDBJ whole genome shotgun (WGS) entry which is preliminary data.</text>
</comment>
<feature type="binding site" evidence="5">
    <location>
        <position position="134"/>
    </location>
    <ligand>
        <name>AMP</name>
        <dbReference type="ChEBI" id="CHEBI:456215"/>
    </ligand>
</feature>
<comment type="subunit">
    <text evidence="5 7">Monomer.</text>
</comment>
<feature type="binding site" evidence="5">
    <location>
        <position position="37"/>
    </location>
    <ligand>
        <name>AMP</name>
        <dbReference type="ChEBI" id="CHEBI:456215"/>
    </ligand>
</feature>
<feature type="region of interest" description="NMP" evidence="5">
    <location>
        <begin position="31"/>
        <end position="60"/>
    </location>
</feature>
<dbReference type="Gene3D" id="3.40.50.300">
    <property type="entry name" value="P-loop containing nucleotide triphosphate hydrolases"/>
    <property type="match status" value="1"/>
</dbReference>
<feature type="binding site" evidence="5">
    <location>
        <begin position="86"/>
        <end position="89"/>
    </location>
    <ligand>
        <name>AMP</name>
        <dbReference type="ChEBI" id="CHEBI:456215"/>
    </ligand>
</feature>
<keyword evidence="3 5" id="KW-0547">Nucleotide-binding</keyword>
<comment type="caution">
    <text evidence="5">Lacks conserved residue(s) required for the propagation of feature annotation.</text>
</comment>